<evidence type="ECO:0000256" key="1">
    <source>
        <dbReference type="SAM" id="Phobius"/>
    </source>
</evidence>
<evidence type="ECO:0000313" key="5">
    <source>
        <dbReference type="Proteomes" id="UP001155380"/>
    </source>
</evidence>
<gene>
    <name evidence="2" type="ORF">NBH20_22620</name>
    <name evidence="3" type="ORF">NBH21_22590</name>
</gene>
<organism evidence="3 5">
    <name type="scientific">Ciceribacter sichuanensis</name>
    <dbReference type="NCBI Taxonomy" id="2949647"/>
    <lineage>
        <taxon>Bacteria</taxon>
        <taxon>Pseudomonadati</taxon>
        <taxon>Pseudomonadota</taxon>
        <taxon>Alphaproteobacteria</taxon>
        <taxon>Hyphomicrobiales</taxon>
        <taxon>Rhizobiaceae</taxon>
        <taxon>Ciceribacter</taxon>
    </lineage>
</organism>
<dbReference type="EMBL" id="JAMQAY010000012">
    <property type="protein sequence ID" value="MCM2403975.1"/>
    <property type="molecule type" value="Genomic_DNA"/>
</dbReference>
<dbReference type="AlphaFoldDB" id="A0AAJ1C0I1"/>
<evidence type="ECO:0000313" key="4">
    <source>
        <dbReference type="Proteomes" id="UP001155079"/>
    </source>
</evidence>
<comment type="caution">
    <text evidence="3">The sequence shown here is derived from an EMBL/GenBank/DDBJ whole genome shotgun (WGS) entry which is preliminary data.</text>
</comment>
<dbReference type="Proteomes" id="UP001155380">
    <property type="component" value="Unassembled WGS sequence"/>
</dbReference>
<feature type="transmembrane region" description="Helical" evidence="1">
    <location>
        <begin position="39"/>
        <end position="60"/>
    </location>
</feature>
<sequence>MSTNTWLHIICAMQINAVLFGLGAVIVLVSPVMAADAKIWIPLVVVLSFVLALILARFIAPRLRLRYWRKRGQRGDAISGY</sequence>
<dbReference type="EMBL" id="JAMXLX010000010">
    <property type="protein sequence ID" value="MCO5959566.1"/>
    <property type="molecule type" value="Genomic_DNA"/>
</dbReference>
<dbReference type="RefSeq" id="WP_250913052.1">
    <property type="nucleotide sequence ID" value="NZ_JAMQAY010000012.1"/>
</dbReference>
<keyword evidence="1" id="KW-1133">Transmembrane helix</keyword>
<dbReference type="Proteomes" id="UP001155079">
    <property type="component" value="Unassembled WGS sequence"/>
</dbReference>
<accession>A0AAJ1C0I1</accession>
<keyword evidence="4" id="KW-1185">Reference proteome</keyword>
<name>A0AAJ1C0I1_9HYPH</name>
<keyword evidence="1" id="KW-0472">Membrane</keyword>
<reference evidence="3 4" key="1">
    <citation type="submission" date="2022-06" db="EMBL/GenBank/DDBJ databases">
        <authorList>
            <person name="Sun Q."/>
        </authorList>
    </citation>
    <scope>NUCLEOTIDE SEQUENCE</scope>
    <source>
        <strain evidence="3">S101</strain>
        <strain evidence="2 4">S153</strain>
    </source>
</reference>
<protein>
    <submittedName>
        <fullName evidence="3">Uncharacterized protein</fullName>
    </submittedName>
</protein>
<evidence type="ECO:0000313" key="2">
    <source>
        <dbReference type="EMBL" id="MCM2403975.1"/>
    </source>
</evidence>
<evidence type="ECO:0000313" key="3">
    <source>
        <dbReference type="EMBL" id="MCO5959566.1"/>
    </source>
</evidence>
<keyword evidence="1" id="KW-0812">Transmembrane</keyword>
<proteinExistence type="predicted"/>
<feature type="transmembrane region" description="Helical" evidence="1">
    <location>
        <begin position="7"/>
        <end position="33"/>
    </location>
</feature>